<keyword evidence="2" id="KW-0472">Membrane</keyword>
<evidence type="ECO:0000256" key="1">
    <source>
        <dbReference type="SAM" id="MobiDB-lite"/>
    </source>
</evidence>
<dbReference type="EMBL" id="KZ559128">
    <property type="protein sequence ID" value="PLB39683.1"/>
    <property type="molecule type" value="Genomic_DNA"/>
</dbReference>
<accession>A0A2I2FGD3</accession>
<evidence type="ECO:0000313" key="3">
    <source>
        <dbReference type="EMBL" id="PLB39683.1"/>
    </source>
</evidence>
<proteinExistence type="predicted"/>
<keyword evidence="2" id="KW-0812">Transmembrane</keyword>
<reference evidence="3 4" key="1">
    <citation type="submission" date="2017-12" db="EMBL/GenBank/DDBJ databases">
        <authorList>
            <consortium name="DOE Joint Genome Institute"/>
            <person name="Haridas S."/>
            <person name="Kjaerbolling I."/>
            <person name="Vesth T.C."/>
            <person name="Frisvad J.C."/>
            <person name="Nybo J.L."/>
            <person name="Theobald S."/>
            <person name="Kuo A."/>
            <person name="Bowyer P."/>
            <person name="Matsuda Y."/>
            <person name="Mondo S."/>
            <person name="Lyhne E.K."/>
            <person name="Kogle M.E."/>
            <person name="Clum A."/>
            <person name="Lipzen A."/>
            <person name="Salamov A."/>
            <person name="Ngan C.Y."/>
            <person name="Daum C."/>
            <person name="Chiniquy J."/>
            <person name="Barry K."/>
            <person name="LaButti K."/>
            <person name="Simmons B.A."/>
            <person name="Magnuson J.K."/>
            <person name="Mortensen U.H."/>
            <person name="Larsen T.O."/>
            <person name="Grigoriev I.V."/>
            <person name="Baker S.E."/>
            <person name="Andersen M.R."/>
            <person name="Nordberg H.P."/>
            <person name="Cantor M.N."/>
            <person name="Hua S.X."/>
        </authorList>
    </citation>
    <scope>NUCLEOTIDE SEQUENCE [LARGE SCALE GENOMIC DNA]</scope>
    <source>
        <strain evidence="3 4">CBS 102.13</strain>
    </source>
</reference>
<feature type="transmembrane region" description="Helical" evidence="2">
    <location>
        <begin position="6"/>
        <end position="22"/>
    </location>
</feature>
<dbReference type="GeneID" id="36519112"/>
<organism evidence="3 4">
    <name type="scientific">Aspergillus candidus</name>
    <dbReference type="NCBI Taxonomy" id="41067"/>
    <lineage>
        <taxon>Eukaryota</taxon>
        <taxon>Fungi</taxon>
        <taxon>Dikarya</taxon>
        <taxon>Ascomycota</taxon>
        <taxon>Pezizomycotina</taxon>
        <taxon>Eurotiomycetes</taxon>
        <taxon>Eurotiomycetidae</taxon>
        <taxon>Eurotiales</taxon>
        <taxon>Aspergillaceae</taxon>
        <taxon>Aspergillus</taxon>
        <taxon>Aspergillus subgen. Circumdati</taxon>
    </lineage>
</organism>
<keyword evidence="2" id="KW-1133">Transmembrane helix</keyword>
<sequence length="64" mass="6697">MGGGSGQFILLFSCLFSTFLFFSREMILGCNICPTNCAGNPDNAASGHTQVRPTGKGGKWPGVV</sequence>
<keyword evidence="4" id="KW-1185">Reference proteome</keyword>
<feature type="compositionally biased region" description="Gly residues" evidence="1">
    <location>
        <begin position="55"/>
        <end position="64"/>
    </location>
</feature>
<gene>
    <name evidence="3" type="ORF">BDW47DRAFT_102910</name>
</gene>
<dbReference type="RefSeq" id="XP_024673695.1">
    <property type="nucleotide sequence ID" value="XM_024811952.1"/>
</dbReference>
<name>A0A2I2FGD3_ASPCN</name>
<evidence type="ECO:0000256" key="2">
    <source>
        <dbReference type="SAM" id="Phobius"/>
    </source>
</evidence>
<dbReference type="Proteomes" id="UP000234585">
    <property type="component" value="Unassembled WGS sequence"/>
</dbReference>
<dbReference type="AlphaFoldDB" id="A0A2I2FGD3"/>
<feature type="region of interest" description="Disordered" evidence="1">
    <location>
        <begin position="44"/>
        <end position="64"/>
    </location>
</feature>
<protein>
    <submittedName>
        <fullName evidence="3">Uncharacterized protein</fullName>
    </submittedName>
</protein>
<evidence type="ECO:0000313" key="4">
    <source>
        <dbReference type="Proteomes" id="UP000234585"/>
    </source>
</evidence>